<feature type="domain" description="Anti-sigma K factor RskA C-terminal" evidence="1">
    <location>
        <begin position="119"/>
        <end position="240"/>
    </location>
</feature>
<protein>
    <submittedName>
        <fullName evidence="2">RNA polymerase subunit sigma-70</fullName>
    </submittedName>
</protein>
<gene>
    <name evidence="2" type="ORF">E8K88_15080</name>
</gene>
<comment type="caution">
    <text evidence="2">The sequence shown here is derived from an EMBL/GenBank/DDBJ whole genome shotgun (WGS) entry which is preliminary data.</text>
</comment>
<keyword evidence="3" id="KW-1185">Reference proteome</keyword>
<reference evidence="2 3" key="1">
    <citation type="submission" date="2019-04" db="EMBL/GenBank/DDBJ databases">
        <title>Lampropedia sp YIM MLB12 draf genome.</title>
        <authorList>
            <person name="Wang Y.-X."/>
        </authorList>
    </citation>
    <scope>NUCLEOTIDE SEQUENCE [LARGE SCALE GENOMIC DNA]</scope>
    <source>
        <strain evidence="2 3">YIM MLB12</strain>
    </source>
</reference>
<sequence>MSVDHTAPEVPLDAQEDDALQTLAGEYVLGTLTAAQRREVEARLPHNAALQNAILAWENRLLPLTKLVEPVQASPALWPRIAASTTAALAAHTAQRRTKVWWQWDSLSLWRSLAGSGFATAAILAGLLWSGAATPPAAARYFVVLAAPDNQSPGWLVQAQAANRLQLIPLGHEALPAEKSLQFWTKADGWRGPVSLGLVEPGEVLEIPVDQLPPLQPNQLFELTLEPAGGSPLDRPTGPIQFIGRAVQI</sequence>
<proteinExistence type="predicted"/>
<dbReference type="GO" id="GO:0006417">
    <property type="term" value="P:regulation of translation"/>
    <property type="evidence" value="ECO:0007669"/>
    <property type="project" value="TreeGrafter"/>
</dbReference>
<dbReference type="GO" id="GO:0016989">
    <property type="term" value="F:sigma factor antagonist activity"/>
    <property type="evidence" value="ECO:0007669"/>
    <property type="project" value="TreeGrafter"/>
</dbReference>
<dbReference type="PANTHER" id="PTHR37461:SF1">
    <property type="entry name" value="ANTI-SIGMA-K FACTOR RSKA"/>
    <property type="match status" value="1"/>
</dbReference>
<dbReference type="Proteomes" id="UP000306236">
    <property type="component" value="Unassembled WGS sequence"/>
</dbReference>
<dbReference type="AlphaFoldDB" id="A0A4S5BP12"/>
<accession>A0A4S5BP12</accession>
<name>A0A4S5BP12_9BURK</name>
<dbReference type="OrthoDB" id="5298046at2"/>
<dbReference type="PANTHER" id="PTHR37461">
    <property type="entry name" value="ANTI-SIGMA-K FACTOR RSKA"/>
    <property type="match status" value="1"/>
</dbReference>
<dbReference type="EMBL" id="SSWX01000023">
    <property type="protein sequence ID" value="THJ31478.1"/>
    <property type="molecule type" value="Genomic_DNA"/>
</dbReference>
<dbReference type="RefSeq" id="WP_136407503.1">
    <property type="nucleotide sequence ID" value="NZ_SSWX01000023.1"/>
</dbReference>
<dbReference type="InterPro" id="IPR051474">
    <property type="entry name" value="Anti-sigma-K/W_factor"/>
</dbReference>
<evidence type="ECO:0000259" key="1">
    <source>
        <dbReference type="Pfam" id="PF10099"/>
    </source>
</evidence>
<organism evidence="2 3">
    <name type="scientific">Lampropedia aestuarii</name>
    <dbReference type="NCBI Taxonomy" id="2562762"/>
    <lineage>
        <taxon>Bacteria</taxon>
        <taxon>Pseudomonadati</taxon>
        <taxon>Pseudomonadota</taxon>
        <taxon>Betaproteobacteria</taxon>
        <taxon>Burkholderiales</taxon>
        <taxon>Comamonadaceae</taxon>
        <taxon>Lampropedia</taxon>
    </lineage>
</organism>
<evidence type="ECO:0000313" key="3">
    <source>
        <dbReference type="Proteomes" id="UP000306236"/>
    </source>
</evidence>
<dbReference type="InterPro" id="IPR018764">
    <property type="entry name" value="RskA_C"/>
</dbReference>
<dbReference type="Pfam" id="PF10099">
    <property type="entry name" value="RskA_C"/>
    <property type="match status" value="1"/>
</dbReference>
<evidence type="ECO:0000313" key="2">
    <source>
        <dbReference type="EMBL" id="THJ31478.1"/>
    </source>
</evidence>
<dbReference type="GO" id="GO:0005886">
    <property type="term" value="C:plasma membrane"/>
    <property type="evidence" value="ECO:0007669"/>
    <property type="project" value="InterPro"/>
</dbReference>